<evidence type="ECO:0000256" key="4">
    <source>
        <dbReference type="PROSITE-ProRule" id="PRU10055"/>
    </source>
</evidence>
<dbReference type="PANTHER" id="PTHR10353:SF122">
    <property type="entry name" value="6-PHOSPHO-BETA-GLUCOSIDASE ASCB-RELATED"/>
    <property type="match status" value="1"/>
</dbReference>
<gene>
    <name evidence="7" type="ORF">JF75_02640</name>
</gene>
<dbReference type="InterPro" id="IPR018120">
    <property type="entry name" value="Glyco_hydro_1_AS"/>
</dbReference>
<dbReference type="GO" id="GO:0016052">
    <property type="term" value="P:carbohydrate catabolic process"/>
    <property type="evidence" value="ECO:0007669"/>
    <property type="project" value="TreeGrafter"/>
</dbReference>
<dbReference type="PANTHER" id="PTHR10353">
    <property type="entry name" value="GLYCOSYL HYDROLASE"/>
    <property type="match status" value="1"/>
</dbReference>
<dbReference type="PROSITE" id="PS00653">
    <property type="entry name" value="GLYCOSYL_HYDROL_F1_2"/>
    <property type="match status" value="1"/>
</dbReference>
<dbReference type="Proteomes" id="UP000033612">
    <property type="component" value="Unassembled WGS sequence"/>
</dbReference>
<protein>
    <submittedName>
        <fullName evidence="7">6-phospho-beta-glucosidase</fullName>
    </submittedName>
</protein>
<organism evidence="7 8">
    <name type="scientific">Lactobacillus kimbladii</name>
    <dbReference type="NCBI Taxonomy" id="1218506"/>
    <lineage>
        <taxon>Bacteria</taxon>
        <taxon>Bacillati</taxon>
        <taxon>Bacillota</taxon>
        <taxon>Bacilli</taxon>
        <taxon>Lactobacillales</taxon>
        <taxon>Lactobacillaceae</taxon>
        <taxon>Lactobacillus</taxon>
    </lineage>
</organism>
<evidence type="ECO:0000256" key="3">
    <source>
        <dbReference type="ARBA" id="ARBA00023295"/>
    </source>
</evidence>
<name>A0A0F4LM36_9LACO</name>
<dbReference type="InterPro" id="IPR001360">
    <property type="entry name" value="Glyco_hydro_1"/>
</dbReference>
<dbReference type="InterPro" id="IPR017853">
    <property type="entry name" value="GH"/>
</dbReference>
<proteinExistence type="inferred from homology"/>
<dbReference type="OrthoDB" id="1688691at2"/>
<keyword evidence="3 6" id="KW-0326">Glycosidase</keyword>
<evidence type="ECO:0000256" key="5">
    <source>
        <dbReference type="RuleBase" id="RU003690"/>
    </source>
</evidence>
<evidence type="ECO:0000256" key="1">
    <source>
        <dbReference type="ARBA" id="ARBA00010838"/>
    </source>
</evidence>
<evidence type="ECO:0000313" key="7">
    <source>
        <dbReference type="EMBL" id="KJY59907.1"/>
    </source>
</evidence>
<dbReference type="PATRIC" id="fig|1218506.3.peg.303"/>
<dbReference type="PRINTS" id="PR00131">
    <property type="entry name" value="GLHYDRLASE1"/>
</dbReference>
<dbReference type="NCBIfam" id="NF007154">
    <property type="entry name" value="PRK09589.1"/>
    <property type="match status" value="1"/>
</dbReference>
<comment type="similarity">
    <text evidence="1 5">Belongs to the glycosyl hydrolase 1 family.</text>
</comment>
<dbReference type="Gene3D" id="3.20.20.80">
    <property type="entry name" value="Glycosidases"/>
    <property type="match status" value="1"/>
</dbReference>
<dbReference type="GO" id="GO:0008422">
    <property type="term" value="F:beta-glucosidase activity"/>
    <property type="evidence" value="ECO:0007669"/>
    <property type="project" value="TreeGrafter"/>
</dbReference>
<keyword evidence="2 6" id="KW-0378">Hydrolase</keyword>
<dbReference type="AlphaFoldDB" id="A0A0F4LM36"/>
<evidence type="ECO:0000256" key="6">
    <source>
        <dbReference type="RuleBase" id="RU004468"/>
    </source>
</evidence>
<dbReference type="Pfam" id="PF00232">
    <property type="entry name" value="Glyco_hydro_1"/>
    <property type="match status" value="1"/>
</dbReference>
<sequence>MENNFLWGGALSANQVEGAYLEDGKGLDISDLLTAGTATTKRKITTSVNENEYYPNHKAIDFYHNYKSDIKLMAKMGFKCLRVSINWSRIFPHGDENEPNEQGLKFYHNLFETMKQYNIKPIITLSHFEMPYYLVEKFGGWRNRKCIAFFVKFAKVCLDNFMQYTNYWLTFNEINNQYLVENPLFPYTNSGLIFNANDNKREVMFQAVHNEFVAGSQVVKYAHSLNANLKVGCMVAASPYYANTPNPEDILKAQKLNQYQMFFSDVQVRGKYPNFILKEWQEKGYHIEITDKDLADLNHGCVDYIGFSYYLSSTVSADPNRKRIGSGNAASEDTVVNPYLQKNKWGWTVDPIGLRIWLNQVYDRYQLPLFLVENGLGAEDKLTSDYKIHDPYRINYLKDHIIEMKKAIEIDGVPVIGYLVWGCIDCISFTTGQMSKRYGLIYVDLDDRGKGTLKRYKKDSFDWFKTVIKTNGKKL</sequence>
<comment type="caution">
    <text evidence="7">The sequence shown here is derived from an EMBL/GenBank/DDBJ whole genome shotgun (WGS) entry which is preliminary data.</text>
</comment>
<keyword evidence="8" id="KW-1185">Reference proteome</keyword>
<dbReference type="HOGENOM" id="CLU_001859_0_2_9"/>
<dbReference type="RefSeq" id="WP_046331528.1">
    <property type="nucleotide sequence ID" value="NZ_JBHTBO010000007.1"/>
</dbReference>
<dbReference type="FunFam" id="3.20.20.80:FF:000004">
    <property type="entry name" value="Beta-glucosidase 6-phospho-beta-glucosidase"/>
    <property type="match status" value="1"/>
</dbReference>
<evidence type="ECO:0000313" key="8">
    <source>
        <dbReference type="Proteomes" id="UP000033612"/>
    </source>
</evidence>
<dbReference type="InterPro" id="IPR033132">
    <property type="entry name" value="GH_1_N_CS"/>
</dbReference>
<feature type="active site" description="Nucleophile" evidence="4">
    <location>
        <position position="373"/>
    </location>
</feature>
<dbReference type="STRING" id="1218506.JF75_02640"/>
<dbReference type="PROSITE" id="PS00572">
    <property type="entry name" value="GLYCOSYL_HYDROL_F1_1"/>
    <property type="match status" value="1"/>
</dbReference>
<accession>A0A0F4LM36</accession>
<evidence type="ECO:0000256" key="2">
    <source>
        <dbReference type="ARBA" id="ARBA00022801"/>
    </source>
</evidence>
<dbReference type="SUPFAM" id="SSF51445">
    <property type="entry name" value="(Trans)glycosidases"/>
    <property type="match status" value="1"/>
</dbReference>
<dbReference type="GO" id="GO:0005829">
    <property type="term" value="C:cytosol"/>
    <property type="evidence" value="ECO:0007669"/>
    <property type="project" value="TreeGrafter"/>
</dbReference>
<dbReference type="EMBL" id="JXLH01000003">
    <property type="protein sequence ID" value="KJY59907.1"/>
    <property type="molecule type" value="Genomic_DNA"/>
</dbReference>
<reference evidence="7 8" key="1">
    <citation type="submission" date="2015-01" db="EMBL/GenBank/DDBJ databases">
        <title>Comparative genomics of the lactic acid bacteria isolated from the honey bee gut.</title>
        <authorList>
            <person name="Ellegaard K.M."/>
            <person name="Tamarit D."/>
            <person name="Javelind E."/>
            <person name="Olofsson T."/>
            <person name="Andersson S.G."/>
            <person name="Vasquez A."/>
        </authorList>
    </citation>
    <scope>NUCLEOTIDE SEQUENCE [LARGE SCALE GENOMIC DNA]</scope>
    <source>
        <strain evidence="7 8">Hma2</strain>
    </source>
</reference>